<evidence type="ECO:0000259" key="7">
    <source>
        <dbReference type="PROSITE" id="PS50042"/>
    </source>
</evidence>
<proteinExistence type="predicted"/>
<feature type="domain" description="Cyclic nucleotide-binding" evidence="7">
    <location>
        <begin position="392"/>
        <end position="510"/>
    </location>
</feature>
<dbReference type="Gene3D" id="2.60.120.10">
    <property type="entry name" value="Jelly Rolls"/>
    <property type="match status" value="2"/>
</dbReference>
<keyword evidence="2" id="KW-0004">4Fe-4S</keyword>
<evidence type="ECO:0000256" key="4">
    <source>
        <dbReference type="ARBA" id="ARBA00022982"/>
    </source>
</evidence>
<organism evidence="9 10">
    <name type="scientific">Croceicoccus pelagius</name>
    <dbReference type="NCBI Taxonomy" id="1703341"/>
    <lineage>
        <taxon>Bacteria</taxon>
        <taxon>Pseudomonadati</taxon>
        <taxon>Pseudomonadota</taxon>
        <taxon>Alphaproteobacteria</taxon>
        <taxon>Sphingomonadales</taxon>
        <taxon>Erythrobacteraceae</taxon>
        <taxon>Croceicoccus</taxon>
    </lineage>
</organism>
<protein>
    <recommendedName>
        <fullName evidence="11">Oxidoreductase</fullName>
    </recommendedName>
</protein>
<feature type="domain" description="4Fe-4S ferredoxin-type" evidence="8">
    <location>
        <begin position="815"/>
        <end position="848"/>
    </location>
</feature>
<dbReference type="InterPro" id="IPR023753">
    <property type="entry name" value="FAD/NAD-binding_dom"/>
</dbReference>
<feature type="domain" description="4Fe-4S ferredoxin-type" evidence="8">
    <location>
        <begin position="742"/>
        <end position="770"/>
    </location>
</feature>
<evidence type="ECO:0000256" key="1">
    <source>
        <dbReference type="ARBA" id="ARBA00022448"/>
    </source>
</evidence>
<dbReference type="Pfam" id="PF00027">
    <property type="entry name" value="cNMP_binding"/>
    <property type="match status" value="2"/>
</dbReference>
<dbReference type="PROSITE" id="PS51379">
    <property type="entry name" value="4FE4S_FER_2"/>
    <property type="match status" value="3"/>
</dbReference>
<dbReference type="GO" id="GO:0046872">
    <property type="term" value="F:metal ion binding"/>
    <property type="evidence" value="ECO:0007669"/>
    <property type="project" value="UniProtKB-KW"/>
</dbReference>
<dbReference type="InterPro" id="IPR018490">
    <property type="entry name" value="cNMP-bd_dom_sf"/>
</dbReference>
<dbReference type="PROSITE" id="PS50042">
    <property type="entry name" value="CNMP_BINDING_3"/>
    <property type="match status" value="2"/>
</dbReference>
<dbReference type="InterPro" id="IPR017896">
    <property type="entry name" value="4Fe4S_Fe-S-bd"/>
</dbReference>
<dbReference type="Gene3D" id="3.30.70.20">
    <property type="match status" value="2"/>
</dbReference>
<keyword evidence="5" id="KW-0408">Iron</keyword>
<evidence type="ECO:0000256" key="3">
    <source>
        <dbReference type="ARBA" id="ARBA00022723"/>
    </source>
</evidence>
<dbReference type="PROSITE" id="PS00198">
    <property type="entry name" value="4FE4S_FER_1"/>
    <property type="match status" value="1"/>
</dbReference>
<dbReference type="Proteomes" id="UP000598997">
    <property type="component" value="Unassembled WGS sequence"/>
</dbReference>
<dbReference type="AlphaFoldDB" id="A0A916YA98"/>
<keyword evidence="10" id="KW-1185">Reference proteome</keyword>
<dbReference type="InterPro" id="IPR050294">
    <property type="entry name" value="RnfB_subfamily"/>
</dbReference>
<evidence type="ECO:0000313" key="9">
    <source>
        <dbReference type="EMBL" id="GGD37122.1"/>
    </source>
</evidence>
<dbReference type="OrthoDB" id="9779457at2"/>
<gene>
    <name evidence="9" type="ORF">GCM10010989_09040</name>
</gene>
<keyword evidence="3" id="KW-0479">Metal-binding</keyword>
<keyword evidence="1" id="KW-0813">Transport</keyword>
<evidence type="ECO:0000256" key="5">
    <source>
        <dbReference type="ARBA" id="ARBA00023004"/>
    </source>
</evidence>
<evidence type="ECO:0000256" key="6">
    <source>
        <dbReference type="ARBA" id="ARBA00023014"/>
    </source>
</evidence>
<evidence type="ECO:0008006" key="11">
    <source>
        <dbReference type="Google" id="ProtNLM"/>
    </source>
</evidence>
<dbReference type="InterPro" id="IPR000595">
    <property type="entry name" value="cNMP-bd_dom"/>
</dbReference>
<dbReference type="PRINTS" id="PR00368">
    <property type="entry name" value="FADPNR"/>
</dbReference>
<dbReference type="Gene3D" id="3.50.50.60">
    <property type="entry name" value="FAD/NAD(P)-binding domain"/>
    <property type="match status" value="3"/>
</dbReference>
<dbReference type="PROSITE" id="PS00889">
    <property type="entry name" value="CNMP_BINDING_2"/>
    <property type="match status" value="1"/>
</dbReference>
<dbReference type="PANTHER" id="PTHR42859:SF10">
    <property type="entry name" value="DIMETHYLSULFOXIDE REDUCTASE CHAIN B"/>
    <property type="match status" value="1"/>
</dbReference>
<dbReference type="GO" id="GO:0016491">
    <property type="term" value="F:oxidoreductase activity"/>
    <property type="evidence" value="ECO:0007669"/>
    <property type="project" value="InterPro"/>
</dbReference>
<dbReference type="Pfam" id="PF13247">
    <property type="entry name" value="Fer4_11"/>
    <property type="match status" value="1"/>
</dbReference>
<accession>A0A916YA98</accession>
<dbReference type="PANTHER" id="PTHR42859">
    <property type="entry name" value="OXIDOREDUCTASE"/>
    <property type="match status" value="1"/>
</dbReference>
<dbReference type="InterPro" id="IPR036188">
    <property type="entry name" value="FAD/NAD-bd_sf"/>
</dbReference>
<dbReference type="PROSITE" id="PS00888">
    <property type="entry name" value="CNMP_BINDING_1"/>
    <property type="match status" value="1"/>
</dbReference>
<dbReference type="EMBL" id="BMIO01000002">
    <property type="protein sequence ID" value="GGD37122.1"/>
    <property type="molecule type" value="Genomic_DNA"/>
</dbReference>
<dbReference type="CDD" id="cd16367">
    <property type="entry name" value="DMSOR_beta_like"/>
    <property type="match status" value="1"/>
</dbReference>
<evidence type="ECO:0000256" key="2">
    <source>
        <dbReference type="ARBA" id="ARBA00022485"/>
    </source>
</evidence>
<sequence>MGTVTDTFRVAIIGSGPAGMSAASRAAALGLSHVLLEKTDHLSDTIYKYQKGKHVMATPSQLILRSDQEFDAGKREDILAKWNARTSELGINVKYNAEVKAIRGTGPAIPDSVQQIVKRNRDGTKDVKELQRHEGPYELELTSGEKLIADTVILAIGTQGNPNLMRCPGGDLPHVTYQLDDPTEVLDEHVIVVGVGDAGIENARGLAEDSAQGNVVSILNRKPKSTNVRESFANAKEPNAKALVEDDADGKLTIRYETEVKELEPGWATLSTRDGEEKIRCDRVIARIGSAPPRAFVENCGIAFTSDDRLAFPQLSPVFETTAPGIFVIGALAGYPLIKHCMNQGYDVVEFINGNTELKPADEPLLAEKFAGLPKGRSVDEWLEVLRTSISILKDMSPLQMREFMLDSDVRSYAPGEVVFEKNAPGSSLFAIAEGKVHVQIDPNDASKVVPIPAGTIFGEVGLISGRRRGATIVAAEPTICVEISRNAALKLMSQVPPAKREIERISTERQLLQMFGSGLTPADIAEVVETAKIRTVLAGQAIINEGEDGKNIFVIRVGSMVVEKEVGGKPVFLSYLPAGSYVGEMALIDGGQRTATVRAAIKSEVIEIDGEAFERVLAAKPALMDKARREMDVRRRTNALIESKKDSFSGVVDLYSEQAKFLVSQGLGEATDVLLIDEKLCVGCDNCEKACADAHEGLSRLDREAGKSFAHLHVPTSCRHCEHPHCMADCPPNAIHRGPDGEVFIDDTCIGCGNCQRNCPYGVIRMDKVPPKKPSLLSWLFFGKGPGPGEPPYKWSKKNMPYNGDPAHDEALDRKKAIKCDMCAGIDGGPACVRACPTGAAIRVAPDEFLTVARLKSETEGA</sequence>
<dbReference type="SUPFAM" id="SSF51206">
    <property type="entry name" value="cAMP-binding domain-like"/>
    <property type="match status" value="2"/>
</dbReference>
<dbReference type="CDD" id="cd00038">
    <property type="entry name" value="CAP_ED"/>
    <property type="match status" value="2"/>
</dbReference>
<evidence type="ECO:0000313" key="10">
    <source>
        <dbReference type="Proteomes" id="UP000598997"/>
    </source>
</evidence>
<dbReference type="SUPFAM" id="SSF54862">
    <property type="entry name" value="4Fe-4S ferredoxins"/>
    <property type="match status" value="1"/>
</dbReference>
<keyword evidence="4" id="KW-0249">Electron transport</keyword>
<feature type="domain" description="4Fe-4S ferredoxin-type" evidence="8">
    <location>
        <begin position="673"/>
        <end position="705"/>
    </location>
</feature>
<keyword evidence="6" id="KW-0411">Iron-sulfur</keyword>
<dbReference type="InterPro" id="IPR017900">
    <property type="entry name" value="4Fe4S_Fe_S_CS"/>
</dbReference>
<dbReference type="Pfam" id="PF07992">
    <property type="entry name" value="Pyr_redox_2"/>
    <property type="match status" value="1"/>
</dbReference>
<reference evidence="9 10" key="1">
    <citation type="journal article" date="2014" name="Int. J. Syst. Evol. Microbiol.">
        <title>Complete genome sequence of Corynebacterium casei LMG S-19264T (=DSM 44701T), isolated from a smear-ripened cheese.</title>
        <authorList>
            <consortium name="US DOE Joint Genome Institute (JGI-PGF)"/>
            <person name="Walter F."/>
            <person name="Albersmeier A."/>
            <person name="Kalinowski J."/>
            <person name="Ruckert C."/>
        </authorList>
    </citation>
    <scope>NUCLEOTIDE SEQUENCE [LARGE SCALE GENOMIC DNA]</scope>
    <source>
        <strain evidence="9 10">CGMCC 1.15358</strain>
    </source>
</reference>
<evidence type="ECO:0000259" key="8">
    <source>
        <dbReference type="PROSITE" id="PS51379"/>
    </source>
</evidence>
<dbReference type="GO" id="GO:0051539">
    <property type="term" value="F:4 iron, 4 sulfur cluster binding"/>
    <property type="evidence" value="ECO:0007669"/>
    <property type="project" value="UniProtKB-KW"/>
</dbReference>
<dbReference type="InterPro" id="IPR014710">
    <property type="entry name" value="RmlC-like_jellyroll"/>
</dbReference>
<dbReference type="PRINTS" id="PR00411">
    <property type="entry name" value="PNDRDTASEI"/>
</dbReference>
<name>A0A916YA98_9SPHN</name>
<feature type="domain" description="Cyclic nucleotide-binding" evidence="7">
    <location>
        <begin position="516"/>
        <end position="635"/>
    </location>
</feature>
<dbReference type="InterPro" id="IPR018488">
    <property type="entry name" value="cNMP-bd_CS"/>
</dbReference>
<dbReference type="SMART" id="SM00100">
    <property type="entry name" value="cNMP"/>
    <property type="match status" value="2"/>
</dbReference>
<comment type="caution">
    <text evidence="9">The sequence shown here is derived from an EMBL/GenBank/DDBJ whole genome shotgun (WGS) entry which is preliminary data.</text>
</comment>
<dbReference type="SUPFAM" id="SSF51905">
    <property type="entry name" value="FAD/NAD(P)-binding domain"/>
    <property type="match status" value="1"/>
</dbReference>